<feature type="region of interest" description="Disordered" evidence="2">
    <location>
        <begin position="1"/>
        <end position="21"/>
    </location>
</feature>
<keyword evidence="1" id="KW-0863">Zinc-finger</keyword>
<keyword evidence="1" id="KW-0479">Metal-binding</keyword>
<dbReference type="SUPFAM" id="SSF57667">
    <property type="entry name" value="beta-beta-alpha zinc fingers"/>
    <property type="match status" value="1"/>
</dbReference>
<dbReference type="PROSITE" id="PS00028">
    <property type="entry name" value="ZINC_FINGER_C2H2_1"/>
    <property type="match status" value="1"/>
</dbReference>
<dbReference type="InterPro" id="IPR013087">
    <property type="entry name" value="Znf_C2H2_type"/>
</dbReference>
<evidence type="ECO:0000313" key="4">
    <source>
        <dbReference type="EMBL" id="PXF42897.1"/>
    </source>
</evidence>
<dbReference type="AlphaFoldDB" id="A0A2V3ILH2"/>
<comment type="caution">
    <text evidence="4">The sequence shown here is derived from an EMBL/GenBank/DDBJ whole genome shotgun (WGS) entry which is preliminary data.</text>
</comment>
<dbReference type="Proteomes" id="UP000247409">
    <property type="component" value="Unassembled WGS sequence"/>
</dbReference>
<feature type="domain" description="C2H2-type" evidence="3">
    <location>
        <begin position="27"/>
        <end position="56"/>
    </location>
</feature>
<gene>
    <name evidence="4" type="ORF">BWQ96_07344</name>
</gene>
<keyword evidence="1" id="KW-0862">Zinc</keyword>
<sequence length="269" mass="29491">MHPNAHVGGFSTPSTTATEAHTGGPTFQCHYEDCMRIFRRKTSLTNHLKAHKNINSRSINRSKRARRRSELLRQAAEATTSIARTHQSALTTAVSASTTSTSGQTFLDQTPTPLTLNYQLEYSDTRETEPRTSPNDIVLPPGFQIGPECLAAHQQPAGPNIALPWVEIDGVQSDPLAYSTNTIPTFGQVDSSAVDVNWWGDGFLNPFGSLHEEGQPLLLTSECGYDLSPEEEPLFPQPTALPKQEDDLNPVNPEEHGLIDRTSEYGANL</sequence>
<protein>
    <recommendedName>
        <fullName evidence="3">C2H2-type domain-containing protein</fullName>
    </recommendedName>
</protein>
<organism evidence="4 5">
    <name type="scientific">Gracilariopsis chorda</name>
    <dbReference type="NCBI Taxonomy" id="448386"/>
    <lineage>
        <taxon>Eukaryota</taxon>
        <taxon>Rhodophyta</taxon>
        <taxon>Florideophyceae</taxon>
        <taxon>Rhodymeniophycidae</taxon>
        <taxon>Gracilariales</taxon>
        <taxon>Gracilariaceae</taxon>
        <taxon>Gracilariopsis</taxon>
    </lineage>
</organism>
<dbReference type="GO" id="GO:0008270">
    <property type="term" value="F:zinc ion binding"/>
    <property type="evidence" value="ECO:0007669"/>
    <property type="project" value="UniProtKB-KW"/>
</dbReference>
<feature type="compositionally biased region" description="Basic and acidic residues" evidence="2">
    <location>
        <begin position="253"/>
        <end position="263"/>
    </location>
</feature>
<reference evidence="4 5" key="1">
    <citation type="journal article" date="2018" name="Mol. Biol. Evol.">
        <title>Analysis of the draft genome of the red seaweed Gracilariopsis chorda provides insights into genome size evolution in Rhodophyta.</title>
        <authorList>
            <person name="Lee J."/>
            <person name="Yang E.C."/>
            <person name="Graf L."/>
            <person name="Yang J.H."/>
            <person name="Qiu H."/>
            <person name="Zel Zion U."/>
            <person name="Chan C.X."/>
            <person name="Stephens T.G."/>
            <person name="Weber A.P.M."/>
            <person name="Boo G.H."/>
            <person name="Boo S.M."/>
            <person name="Kim K.M."/>
            <person name="Shin Y."/>
            <person name="Jung M."/>
            <person name="Lee S.J."/>
            <person name="Yim H.S."/>
            <person name="Lee J.H."/>
            <person name="Bhattacharya D."/>
            <person name="Yoon H.S."/>
        </authorList>
    </citation>
    <scope>NUCLEOTIDE SEQUENCE [LARGE SCALE GENOMIC DNA]</scope>
    <source>
        <strain evidence="4 5">SKKU-2015</strain>
        <tissue evidence="4">Whole body</tissue>
    </source>
</reference>
<dbReference type="InterPro" id="IPR036236">
    <property type="entry name" value="Znf_C2H2_sf"/>
</dbReference>
<accession>A0A2V3ILH2</accession>
<evidence type="ECO:0000256" key="2">
    <source>
        <dbReference type="SAM" id="MobiDB-lite"/>
    </source>
</evidence>
<feature type="region of interest" description="Disordered" evidence="2">
    <location>
        <begin position="229"/>
        <end position="269"/>
    </location>
</feature>
<proteinExistence type="predicted"/>
<keyword evidence="5" id="KW-1185">Reference proteome</keyword>
<dbReference type="Gene3D" id="3.30.160.60">
    <property type="entry name" value="Classic Zinc Finger"/>
    <property type="match status" value="1"/>
</dbReference>
<dbReference type="EMBL" id="NBIV01000145">
    <property type="protein sequence ID" value="PXF42897.1"/>
    <property type="molecule type" value="Genomic_DNA"/>
</dbReference>
<evidence type="ECO:0000259" key="3">
    <source>
        <dbReference type="PROSITE" id="PS50157"/>
    </source>
</evidence>
<name>A0A2V3ILH2_9FLOR</name>
<dbReference type="PROSITE" id="PS50157">
    <property type="entry name" value="ZINC_FINGER_C2H2_2"/>
    <property type="match status" value="1"/>
</dbReference>
<evidence type="ECO:0000313" key="5">
    <source>
        <dbReference type="Proteomes" id="UP000247409"/>
    </source>
</evidence>
<evidence type="ECO:0000256" key="1">
    <source>
        <dbReference type="PROSITE-ProRule" id="PRU00042"/>
    </source>
</evidence>